<reference evidence="1 2" key="1">
    <citation type="journal article" date="2003" name="PLoS Biol.">
        <title>The genome sequence of Caenorhabditis briggsae: a platform for comparative genomics.</title>
        <authorList>
            <person name="Stein L.D."/>
            <person name="Bao Z."/>
            <person name="Blasiar D."/>
            <person name="Blumenthal T."/>
            <person name="Brent M.R."/>
            <person name="Chen N."/>
            <person name="Chinwalla A."/>
            <person name="Clarke L."/>
            <person name="Clee C."/>
            <person name="Coghlan A."/>
            <person name="Coulson A."/>
            <person name="D'Eustachio P."/>
            <person name="Fitch D.H."/>
            <person name="Fulton L.A."/>
            <person name="Fulton R.E."/>
            <person name="Griffiths-Jones S."/>
            <person name="Harris T.W."/>
            <person name="Hillier L.W."/>
            <person name="Kamath R."/>
            <person name="Kuwabara P.E."/>
            <person name="Mardis E.R."/>
            <person name="Marra M.A."/>
            <person name="Miner T.L."/>
            <person name="Minx P."/>
            <person name="Mullikin J.C."/>
            <person name="Plumb R.W."/>
            <person name="Rogers J."/>
            <person name="Schein J.E."/>
            <person name="Sohrmann M."/>
            <person name="Spieth J."/>
            <person name="Stajich J.E."/>
            <person name="Wei C."/>
            <person name="Willey D."/>
            <person name="Wilson R.K."/>
            <person name="Durbin R."/>
            <person name="Waterston R.H."/>
        </authorList>
    </citation>
    <scope>NUCLEOTIDE SEQUENCE [LARGE SCALE GENOMIC DNA]</scope>
    <source>
        <strain evidence="1 2">AF16</strain>
    </source>
</reference>
<accession>B6IIQ1</accession>
<dbReference type="AlphaFoldDB" id="B6IIQ1"/>
<evidence type="ECO:0000313" key="1">
    <source>
        <dbReference type="EMBL" id="CAR99781.1"/>
    </source>
</evidence>
<reference evidence="1 2" key="2">
    <citation type="journal article" date="2011" name="PLoS Genet.">
        <title>Caenorhabditis briggsae recombinant inbred line genotypes reveal inter-strain incompatibility and the evolution of recombination.</title>
        <authorList>
            <person name="Ross J.A."/>
            <person name="Koboldt D.C."/>
            <person name="Staisch J.E."/>
            <person name="Chamberlin H.M."/>
            <person name="Gupta B.P."/>
            <person name="Miller R.D."/>
            <person name="Baird S.E."/>
            <person name="Haag E.S."/>
        </authorList>
    </citation>
    <scope>NUCLEOTIDE SEQUENCE [LARGE SCALE GENOMIC DNA]</scope>
    <source>
        <strain evidence="1 2">AF16</strain>
    </source>
</reference>
<gene>
    <name evidence="1" type="ORF">CBG25387</name>
    <name evidence="1" type="ORF">CBG_25387</name>
</gene>
<organism evidence="1 2">
    <name type="scientific">Caenorhabditis briggsae</name>
    <dbReference type="NCBI Taxonomy" id="6238"/>
    <lineage>
        <taxon>Eukaryota</taxon>
        <taxon>Metazoa</taxon>
        <taxon>Ecdysozoa</taxon>
        <taxon>Nematoda</taxon>
        <taxon>Chromadorea</taxon>
        <taxon>Rhabditida</taxon>
        <taxon>Rhabditina</taxon>
        <taxon>Rhabditomorpha</taxon>
        <taxon>Rhabditoidea</taxon>
        <taxon>Rhabditidae</taxon>
        <taxon>Peloderinae</taxon>
        <taxon>Caenorhabditis</taxon>
    </lineage>
</organism>
<name>B6IIQ1_CAEBR</name>
<dbReference type="GeneID" id="68916878"/>
<dbReference type="KEGG" id="cbr:CBG_25387"/>
<dbReference type="InParanoid" id="B6IIQ1"/>
<dbReference type="Proteomes" id="UP000008549">
    <property type="component" value="Unassembled WGS sequence"/>
</dbReference>
<keyword evidence="2" id="KW-1185">Reference proteome</keyword>
<dbReference type="RefSeq" id="XP_045099342.1">
    <property type="nucleotide sequence ID" value="XM_045241217.1"/>
</dbReference>
<proteinExistence type="predicted"/>
<protein>
    <submittedName>
        <fullName evidence="1">Protein CBG25387</fullName>
    </submittedName>
</protein>
<dbReference type="CTD" id="68916878"/>
<sequence length="27" mass="3245">MWFSSSIIYRHYWGKENLENADSAELP</sequence>
<dbReference type="HOGENOM" id="CLU_3415348_0_0_1"/>
<evidence type="ECO:0000313" key="2">
    <source>
        <dbReference type="Proteomes" id="UP000008549"/>
    </source>
</evidence>
<dbReference type="EMBL" id="HE600940">
    <property type="protein sequence ID" value="CAR99781.1"/>
    <property type="molecule type" value="Genomic_DNA"/>
</dbReference>